<evidence type="ECO:0000256" key="3">
    <source>
        <dbReference type="ARBA" id="ARBA00023163"/>
    </source>
</evidence>
<evidence type="ECO:0000256" key="2">
    <source>
        <dbReference type="ARBA" id="ARBA00023125"/>
    </source>
</evidence>
<dbReference type="Proteomes" id="UP000596929">
    <property type="component" value="Unassembled WGS sequence"/>
</dbReference>
<evidence type="ECO:0000259" key="6">
    <source>
        <dbReference type="PROSITE" id="PS51202"/>
    </source>
</evidence>
<protein>
    <submittedName>
        <fullName evidence="7">GntR family transcriptional regulator</fullName>
    </submittedName>
</protein>
<gene>
    <name evidence="7" type="ORF">H8S20_09970</name>
</gene>
<proteinExistence type="predicted"/>
<feature type="domain" description="RCK C-terminal" evidence="6">
    <location>
        <begin position="125"/>
        <end position="210"/>
    </location>
</feature>
<keyword evidence="2" id="KW-0238">DNA-binding</keyword>
<dbReference type="PROSITE" id="PS50949">
    <property type="entry name" value="HTH_GNTR"/>
    <property type="match status" value="1"/>
</dbReference>
<dbReference type="InterPro" id="IPR036388">
    <property type="entry name" value="WH-like_DNA-bd_sf"/>
</dbReference>
<comment type="caution">
    <text evidence="7">The sequence shown here is derived from an EMBL/GenBank/DDBJ whole genome shotgun (WGS) entry which is preliminary data.</text>
</comment>
<keyword evidence="4" id="KW-0175">Coiled coil</keyword>
<dbReference type="SUPFAM" id="SSF116726">
    <property type="entry name" value="TrkA C-terminal domain-like"/>
    <property type="match status" value="1"/>
</dbReference>
<evidence type="ECO:0000313" key="7">
    <source>
        <dbReference type="EMBL" id="MBC5629220.1"/>
    </source>
</evidence>
<dbReference type="EMBL" id="JACOOO010000016">
    <property type="protein sequence ID" value="MBC5629220.1"/>
    <property type="molecule type" value="Genomic_DNA"/>
</dbReference>
<reference evidence="7 8" key="1">
    <citation type="submission" date="2020-08" db="EMBL/GenBank/DDBJ databases">
        <title>Genome public.</title>
        <authorList>
            <person name="Liu C."/>
            <person name="Sun Q."/>
        </authorList>
    </citation>
    <scope>NUCLEOTIDE SEQUENCE [LARGE SCALE GENOMIC DNA]</scope>
    <source>
        <strain evidence="7 8">NSJ-6</strain>
    </source>
</reference>
<dbReference type="InterPro" id="IPR006037">
    <property type="entry name" value="RCK_C"/>
</dbReference>
<keyword evidence="1" id="KW-0805">Transcription regulation</keyword>
<feature type="domain" description="HTH gntR-type" evidence="5">
    <location>
        <begin position="11"/>
        <end position="79"/>
    </location>
</feature>
<feature type="coiled-coil region" evidence="4">
    <location>
        <begin position="99"/>
        <end position="126"/>
    </location>
</feature>
<dbReference type="InterPro" id="IPR050679">
    <property type="entry name" value="Bact_HTH_transcr_reg"/>
</dbReference>
<organism evidence="7 8">
    <name type="scientific">Clostridium hominis</name>
    <dbReference type="NCBI Taxonomy" id="2763036"/>
    <lineage>
        <taxon>Bacteria</taxon>
        <taxon>Bacillati</taxon>
        <taxon>Bacillota</taxon>
        <taxon>Clostridia</taxon>
        <taxon>Eubacteriales</taxon>
        <taxon>Clostridiaceae</taxon>
        <taxon>Clostridium</taxon>
    </lineage>
</organism>
<keyword evidence="3" id="KW-0804">Transcription</keyword>
<evidence type="ECO:0000256" key="4">
    <source>
        <dbReference type="SAM" id="Coils"/>
    </source>
</evidence>
<dbReference type="Pfam" id="PF00392">
    <property type="entry name" value="GntR"/>
    <property type="match status" value="1"/>
</dbReference>
<dbReference type="SUPFAM" id="SSF46785">
    <property type="entry name" value="Winged helix' DNA-binding domain"/>
    <property type="match status" value="1"/>
</dbReference>
<dbReference type="CDD" id="cd07377">
    <property type="entry name" value="WHTH_GntR"/>
    <property type="match status" value="1"/>
</dbReference>
<dbReference type="Pfam" id="PF02080">
    <property type="entry name" value="TrkA_C"/>
    <property type="match status" value="1"/>
</dbReference>
<dbReference type="Gene3D" id="3.30.70.1450">
    <property type="entry name" value="Regulator of K+ conductance, C-terminal domain"/>
    <property type="match status" value="1"/>
</dbReference>
<sequence>MEEKMKNKISTPRYQQIAIEIATRIASEEYRIGEKIYARSNIAGQYGVSPETARRAISVLCDLNIVSSEKGSGVTIKSHKNAVNFIKQHSKRKTIDTIKENILDSIDRQQKEMDTLNRHLSDLIIASEHFRSMNPFMPFEVRITSKCIYLNKTISEIQFWQNTGATVLAIQRNDMMIKSPGPYAILLENDILYFLSQDDNSKQVKDFLYPLTEE</sequence>
<dbReference type="PANTHER" id="PTHR44846">
    <property type="entry name" value="MANNOSYL-D-GLYCERATE TRANSPORT/METABOLISM SYSTEM REPRESSOR MNGR-RELATED"/>
    <property type="match status" value="1"/>
</dbReference>
<dbReference type="InterPro" id="IPR036721">
    <property type="entry name" value="RCK_C_sf"/>
</dbReference>
<evidence type="ECO:0000256" key="1">
    <source>
        <dbReference type="ARBA" id="ARBA00023015"/>
    </source>
</evidence>
<name>A0ABR7DCV0_9CLOT</name>
<keyword evidence="8" id="KW-1185">Reference proteome</keyword>
<dbReference type="SMART" id="SM00345">
    <property type="entry name" value="HTH_GNTR"/>
    <property type="match status" value="1"/>
</dbReference>
<accession>A0ABR7DCV0</accession>
<dbReference type="InterPro" id="IPR000524">
    <property type="entry name" value="Tscrpt_reg_HTH_GntR"/>
</dbReference>
<evidence type="ECO:0000313" key="8">
    <source>
        <dbReference type="Proteomes" id="UP000596929"/>
    </source>
</evidence>
<dbReference type="Gene3D" id="1.10.10.10">
    <property type="entry name" value="Winged helix-like DNA-binding domain superfamily/Winged helix DNA-binding domain"/>
    <property type="match status" value="1"/>
</dbReference>
<dbReference type="PROSITE" id="PS51202">
    <property type="entry name" value="RCK_C"/>
    <property type="match status" value="1"/>
</dbReference>
<dbReference type="PANTHER" id="PTHR44846:SF1">
    <property type="entry name" value="MANNOSYL-D-GLYCERATE TRANSPORT_METABOLISM SYSTEM REPRESSOR MNGR-RELATED"/>
    <property type="match status" value="1"/>
</dbReference>
<evidence type="ECO:0000259" key="5">
    <source>
        <dbReference type="PROSITE" id="PS50949"/>
    </source>
</evidence>
<dbReference type="InterPro" id="IPR036390">
    <property type="entry name" value="WH_DNA-bd_sf"/>
</dbReference>